<gene>
    <name evidence="2" type="ORF">EDD28_0002</name>
</gene>
<proteinExistence type="predicted"/>
<evidence type="ECO:0000256" key="1">
    <source>
        <dbReference type="SAM" id="MobiDB-lite"/>
    </source>
</evidence>
<dbReference type="Proteomes" id="UP000275356">
    <property type="component" value="Unassembled WGS sequence"/>
</dbReference>
<sequence>MAIGKKQGGGGFFKPADHTNDLAILVEPKSIKRDQKNEYNGQITYRDELTADVTVFPNSSLKPNGKPEVYQNMVIASKVLVSTIEHLVGTGDAVIQTVGKPRGKNYYDWLDPEPDAQQAVLAYYESREAASAGVEDDLFGETSDPGDRGRPRQR</sequence>
<dbReference type="EMBL" id="RKHQ01000001">
    <property type="protein sequence ID" value="ROR95451.1"/>
    <property type="molecule type" value="Genomic_DNA"/>
</dbReference>
<dbReference type="RefSeq" id="WP_123737774.1">
    <property type="nucleotide sequence ID" value="NZ_RKHQ01000001.1"/>
</dbReference>
<protein>
    <submittedName>
        <fullName evidence="2">Uncharacterized protein</fullName>
    </submittedName>
</protein>
<feature type="region of interest" description="Disordered" evidence="1">
    <location>
        <begin position="131"/>
        <end position="154"/>
    </location>
</feature>
<reference evidence="2 3" key="1">
    <citation type="submission" date="2018-11" db="EMBL/GenBank/DDBJ databases">
        <title>Sequencing the genomes of 1000 actinobacteria strains.</title>
        <authorList>
            <person name="Klenk H.-P."/>
        </authorList>
    </citation>
    <scope>NUCLEOTIDE SEQUENCE [LARGE SCALE GENOMIC DNA]</scope>
    <source>
        <strain evidence="2 3">DSM 13521</strain>
    </source>
</reference>
<comment type="caution">
    <text evidence="2">The sequence shown here is derived from an EMBL/GenBank/DDBJ whole genome shotgun (WGS) entry which is preliminary data.</text>
</comment>
<feature type="compositionally biased region" description="Basic and acidic residues" evidence="1">
    <location>
        <begin position="145"/>
        <end position="154"/>
    </location>
</feature>
<dbReference type="AlphaFoldDB" id="A0A3N2D6P1"/>
<accession>A0A3N2D6P1</accession>
<dbReference type="OrthoDB" id="4180547at2"/>
<evidence type="ECO:0000313" key="2">
    <source>
        <dbReference type="EMBL" id="ROR95451.1"/>
    </source>
</evidence>
<keyword evidence="3" id="KW-1185">Reference proteome</keyword>
<name>A0A3N2D6P1_9MICO</name>
<organism evidence="2 3">
    <name type="scientific">Salana multivorans</name>
    <dbReference type="NCBI Taxonomy" id="120377"/>
    <lineage>
        <taxon>Bacteria</taxon>
        <taxon>Bacillati</taxon>
        <taxon>Actinomycetota</taxon>
        <taxon>Actinomycetes</taxon>
        <taxon>Micrococcales</taxon>
        <taxon>Beutenbergiaceae</taxon>
        <taxon>Salana</taxon>
    </lineage>
</organism>
<evidence type="ECO:0000313" key="3">
    <source>
        <dbReference type="Proteomes" id="UP000275356"/>
    </source>
</evidence>